<dbReference type="Pfam" id="PF00535">
    <property type="entry name" value="Glycos_transf_2"/>
    <property type="match status" value="1"/>
</dbReference>
<dbReference type="Gene3D" id="3.90.550.10">
    <property type="entry name" value="Spore Coat Polysaccharide Biosynthesis Protein SpsA, Chain A"/>
    <property type="match status" value="1"/>
</dbReference>
<accession>A0A1F8GEA2</accession>
<name>A0A1F8GEA2_9BACT</name>
<evidence type="ECO:0000259" key="4">
    <source>
        <dbReference type="Pfam" id="PF00535"/>
    </source>
</evidence>
<dbReference type="GO" id="GO:0016757">
    <property type="term" value="F:glycosyltransferase activity"/>
    <property type="evidence" value="ECO:0007669"/>
    <property type="project" value="UniProtKB-KW"/>
</dbReference>
<dbReference type="EMBL" id="MGKI01000008">
    <property type="protein sequence ID" value="OGN22789.1"/>
    <property type="molecule type" value="Genomic_DNA"/>
</dbReference>
<evidence type="ECO:0000256" key="3">
    <source>
        <dbReference type="ARBA" id="ARBA00022679"/>
    </source>
</evidence>
<dbReference type="CDD" id="cd04186">
    <property type="entry name" value="GT_2_like_c"/>
    <property type="match status" value="1"/>
</dbReference>
<dbReference type="SUPFAM" id="SSF53448">
    <property type="entry name" value="Nucleotide-diphospho-sugar transferases"/>
    <property type="match status" value="1"/>
</dbReference>
<feature type="domain" description="Glycosyltransferase 2-like" evidence="4">
    <location>
        <begin position="4"/>
        <end position="176"/>
    </location>
</feature>
<dbReference type="STRING" id="1802694.A2918_01475"/>
<dbReference type="AlphaFoldDB" id="A0A1F8GEA2"/>
<dbReference type="PANTHER" id="PTHR43179:SF12">
    <property type="entry name" value="GALACTOFURANOSYLTRANSFERASE GLFT2"/>
    <property type="match status" value="1"/>
</dbReference>
<reference evidence="5 6" key="1">
    <citation type="journal article" date="2016" name="Nat. Commun.">
        <title>Thousands of microbial genomes shed light on interconnected biogeochemical processes in an aquifer system.</title>
        <authorList>
            <person name="Anantharaman K."/>
            <person name="Brown C.T."/>
            <person name="Hug L.A."/>
            <person name="Sharon I."/>
            <person name="Castelle C.J."/>
            <person name="Probst A.J."/>
            <person name="Thomas B.C."/>
            <person name="Singh A."/>
            <person name="Wilkins M.J."/>
            <person name="Karaoz U."/>
            <person name="Brodie E.L."/>
            <person name="Williams K.H."/>
            <person name="Hubbard S.S."/>
            <person name="Banfield J.F."/>
        </authorList>
    </citation>
    <scope>NUCLEOTIDE SEQUENCE [LARGE SCALE GENOMIC DNA]</scope>
</reference>
<evidence type="ECO:0000313" key="6">
    <source>
        <dbReference type="Proteomes" id="UP000178227"/>
    </source>
</evidence>
<evidence type="ECO:0000256" key="2">
    <source>
        <dbReference type="ARBA" id="ARBA00022676"/>
    </source>
</evidence>
<sequence>MHISIVTLNYNGSKETLELLKSLREQADQDFEIIVVDNGSEETDFANLQSLIHSTPPGGVYPQAVKNEENLGFSGGNNVGIRHALENGSDWVVLLNNDTWVEKDFMERLRAVLEGKRGIVGLPMDEGQRICYAGRVRWLKRPRKFHINSLEEAKKNKNIYAIGGGMAIHCSVFEKIGFLDEEYFLYFEDIDYSVRARIKNVVIEITDKPVIHHAVSSTTKKLGSSTILRYHYRNALYFNLKNGPWYVKFLVWLWSWVIVIKQLSKIVIGKNVKESKAILAGVIDFYKNKMGKIN</sequence>
<gene>
    <name evidence="5" type="ORF">A2918_01475</name>
</gene>
<dbReference type="PANTHER" id="PTHR43179">
    <property type="entry name" value="RHAMNOSYLTRANSFERASE WBBL"/>
    <property type="match status" value="1"/>
</dbReference>
<evidence type="ECO:0000313" key="5">
    <source>
        <dbReference type="EMBL" id="OGN22789.1"/>
    </source>
</evidence>
<comment type="caution">
    <text evidence="5">The sequence shown here is derived from an EMBL/GenBank/DDBJ whole genome shotgun (WGS) entry which is preliminary data.</text>
</comment>
<comment type="similarity">
    <text evidence="1">Belongs to the glycosyltransferase 2 family.</text>
</comment>
<proteinExistence type="inferred from homology"/>
<organism evidence="5 6">
    <name type="scientific">Candidatus Yanofskybacteria bacterium RIFCSPLOWO2_01_FULL_42_49</name>
    <dbReference type="NCBI Taxonomy" id="1802694"/>
    <lineage>
        <taxon>Bacteria</taxon>
        <taxon>Candidatus Yanofskyibacteriota</taxon>
    </lineage>
</organism>
<dbReference type="Proteomes" id="UP000178227">
    <property type="component" value="Unassembled WGS sequence"/>
</dbReference>
<keyword evidence="3" id="KW-0808">Transferase</keyword>
<dbReference type="InterPro" id="IPR001173">
    <property type="entry name" value="Glyco_trans_2-like"/>
</dbReference>
<keyword evidence="2" id="KW-0328">Glycosyltransferase</keyword>
<dbReference type="InterPro" id="IPR029044">
    <property type="entry name" value="Nucleotide-diphossugar_trans"/>
</dbReference>
<evidence type="ECO:0000256" key="1">
    <source>
        <dbReference type="ARBA" id="ARBA00006739"/>
    </source>
</evidence>
<protein>
    <recommendedName>
        <fullName evidence="4">Glycosyltransferase 2-like domain-containing protein</fullName>
    </recommendedName>
</protein>